<protein>
    <submittedName>
        <fullName evidence="1">Uncharacterized protein</fullName>
    </submittedName>
</protein>
<organism evidence="1 2">
    <name type="scientific">Cordylochernes scorpioides</name>
    <dbReference type="NCBI Taxonomy" id="51811"/>
    <lineage>
        <taxon>Eukaryota</taxon>
        <taxon>Metazoa</taxon>
        <taxon>Ecdysozoa</taxon>
        <taxon>Arthropoda</taxon>
        <taxon>Chelicerata</taxon>
        <taxon>Arachnida</taxon>
        <taxon>Pseudoscorpiones</taxon>
        <taxon>Cheliferoidea</taxon>
        <taxon>Chernetidae</taxon>
        <taxon>Cordylochernes</taxon>
    </lineage>
</organism>
<reference evidence="1 2" key="1">
    <citation type="submission" date="2022-01" db="EMBL/GenBank/DDBJ databases">
        <title>A chromosomal length assembly of Cordylochernes scorpioides.</title>
        <authorList>
            <person name="Zeh D."/>
            <person name="Zeh J."/>
        </authorList>
    </citation>
    <scope>NUCLEOTIDE SEQUENCE [LARGE SCALE GENOMIC DNA]</scope>
    <source>
        <strain evidence="1">IN4F17</strain>
        <tissue evidence="1">Whole Body</tissue>
    </source>
</reference>
<evidence type="ECO:0000313" key="2">
    <source>
        <dbReference type="Proteomes" id="UP001235939"/>
    </source>
</evidence>
<sequence length="123" mass="14324">MEIASRYVFIYGCQFLCGEDQTTRWKTSEWQSTKEIICSCNIISHLPGPKRDGKNITTAVGDNRKFITNKIVEKMHVVYNTKQYISRIRGNFSRERDAKDTNDVKIWLLLDLMMEPDSKFPGL</sequence>
<proteinExistence type="predicted"/>
<keyword evidence="2" id="KW-1185">Reference proteome</keyword>
<accession>A0ABY6L1G0</accession>
<dbReference type="EMBL" id="CP092874">
    <property type="protein sequence ID" value="UYV74969.1"/>
    <property type="molecule type" value="Genomic_DNA"/>
</dbReference>
<evidence type="ECO:0000313" key="1">
    <source>
        <dbReference type="EMBL" id="UYV74969.1"/>
    </source>
</evidence>
<gene>
    <name evidence="1" type="ORF">LAZ67_12001926</name>
</gene>
<name>A0ABY6L1G0_9ARAC</name>
<dbReference type="Proteomes" id="UP001235939">
    <property type="component" value="Chromosome 12"/>
</dbReference>